<dbReference type="GO" id="GO:0043186">
    <property type="term" value="C:P granule"/>
    <property type="evidence" value="ECO:0007669"/>
    <property type="project" value="TreeGrafter"/>
</dbReference>
<dbReference type="Pfam" id="PF09011">
    <property type="entry name" value="HMG_box_2"/>
    <property type="match status" value="1"/>
</dbReference>
<evidence type="ECO:0000256" key="3">
    <source>
        <dbReference type="ARBA" id="ARBA00007057"/>
    </source>
</evidence>
<name>A0A6P8HJN7_ACTTE</name>
<evidence type="ECO:0000256" key="11">
    <source>
        <dbReference type="PROSITE-ProRule" id="PRU00267"/>
    </source>
</evidence>
<dbReference type="Pfam" id="PF13017">
    <property type="entry name" value="Maelstrom"/>
    <property type="match status" value="1"/>
</dbReference>
<organism evidence="14 15">
    <name type="scientific">Actinia tenebrosa</name>
    <name type="common">Australian red waratah sea anemone</name>
    <dbReference type="NCBI Taxonomy" id="6105"/>
    <lineage>
        <taxon>Eukaryota</taxon>
        <taxon>Metazoa</taxon>
        <taxon>Cnidaria</taxon>
        <taxon>Anthozoa</taxon>
        <taxon>Hexacorallia</taxon>
        <taxon>Actiniaria</taxon>
        <taxon>Actiniidae</taxon>
        <taxon>Actinia</taxon>
    </lineage>
</organism>
<accession>A0A6P8HJN7</accession>
<feature type="compositionally biased region" description="Low complexity" evidence="12">
    <location>
        <begin position="537"/>
        <end position="556"/>
    </location>
</feature>
<dbReference type="CDD" id="cd21992">
    <property type="entry name" value="HMG-box_MAEL"/>
    <property type="match status" value="1"/>
</dbReference>
<dbReference type="GO" id="GO:0034587">
    <property type="term" value="P:piRNA processing"/>
    <property type="evidence" value="ECO:0007669"/>
    <property type="project" value="TreeGrafter"/>
</dbReference>
<dbReference type="OrthoDB" id="24555at2759"/>
<keyword evidence="14" id="KW-1185">Reference proteome</keyword>
<dbReference type="PANTHER" id="PTHR21358">
    <property type="entry name" value="PROTEIN MAELSTROM HOMOLOG"/>
    <property type="match status" value="1"/>
</dbReference>
<keyword evidence="5" id="KW-0963">Cytoplasm</keyword>
<evidence type="ECO:0000256" key="8">
    <source>
        <dbReference type="ARBA" id="ARBA00023158"/>
    </source>
</evidence>
<evidence type="ECO:0000256" key="9">
    <source>
        <dbReference type="ARBA" id="ARBA00023242"/>
    </source>
</evidence>
<sequence length="598" mass="67050">MPNKKNKNQPKNAFYYYMISLRPQLERQGVVLANGMQSLAELAGPRWKDLPEHEKEVYQEMARQAKANKQSYGGLRNDRRDCTGQLLSQRVDTVSLNENKRRRQREEVKSAWPPGKLVCDERFFFIGFMSLCPASSDDLQLPCELGVAEFSINRGIINTMHRFIHPGEIPLGYRYECMSTSEKTHKIPIEGLVRDEDTHQRILWDLLRFVNPDGHSVFPPVYSRASETKLTEACLDCLARNAEMPNRLKKVYELEGLITDLHSHIATEGQSISKAQATDLISTTVFDYEPGARCEWHDEQEVKYCALGTVKRYSYCMADFLCPHYNVPLSVNHVPERPEGSFCTVLSGQENNTVNGSRNNNNNNDDDDDETNLYASYNRTDRPQMDGGSGNTMESFHRFGPTYESDDIQSYRNGTAINPPSQLPQYNYPQRPSIPGGGGGSSAPFGRGRGRGRGVPSSQFVRQPNMAAAHSVGYSGSEPGYPGGAARPTSKAPVSGSVLNYASKGRGVSRIPNTTPKVYSGSANAPHPSFAPPPPLAWQQPPDHYQQQQQQQQIHRLQNRQKYQGRGGGPYQENNVSGRRNVSDVMNMMAHMSMFENQ</sequence>
<dbReference type="Proteomes" id="UP000515163">
    <property type="component" value="Unplaced"/>
</dbReference>
<gene>
    <name evidence="15" type="primary">LOC116289982</name>
</gene>
<feature type="compositionally biased region" description="Polar residues" evidence="12">
    <location>
        <begin position="344"/>
        <end position="358"/>
    </location>
</feature>
<keyword evidence="7 11" id="KW-0238">DNA-binding</keyword>
<evidence type="ECO:0000313" key="15">
    <source>
        <dbReference type="RefSeq" id="XP_031552805.1"/>
    </source>
</evidence>
<evidence type="ECO:0000256" key="5">
    <source>
        <dbReference type="ARBA" id="ARBA00022490"/>
    </source>
</evidence>
<dbReference type="GeneID" id="116289982"/>
<evidence type="ECO:0000256" key="6">
    <source>
        <dbReference type="ARBA" id="ARBA00022782"/>
    </source>
</evidence>
<reference evidence="15" key="1">
    <citation type="submission" date="2025-08" db="UniProtKB">
        <authorList>
            <consortium name="RefSeq"/>
        </authorList>
    </citation>
    <scope>IDENTIFICATION</scope>
    <source>
        <tissue evidence="15">Tentacle</tissue>
    </source>
</reference>
<dbReference type="InterPro" id="IPR024970">
    <property type="entry name" value="Maelstrom"/>
</dbReference>
<evidence type="ECO:0000256" key="1">
    <source>
        <dbReference type="ARBA" id="ARBA00004123"/>
    </source>
</evidence>
<evidence type="ECO:0000256" key="4">
    <source>
        <dbReference type="ARBA" id="ARBA00022473"/>
    </source>
</evidence>
<dbReference type="GO" id="GO:0030154">
    <property type="term" value="P:cell differentiation"/>
    <property type="evidence" value="ECO:0007669"/>
    <property type="project" value="UniProtKB-KW"/>
</dbReference>
<keyword evidence="8" id="KW-0943">RNA-mediated gene silencing</keyword>
<feature type="region of interest" description="Disordered" evidence="12">
    <location>
        <begin position="469"/>
        <end position="580"/>
    </location>
</feature>
<evidence type="ECO:0000256" key="2">
    <source>
        <dbReference type="ARBA" id="ARBA00004496"/>
    </source>
</evidence>
<evidence type="ECO:0000256" key="7">
    <source>
        <dbReference type="ARBA" id="ARBA00023125"/>
    </source>
</evidence>
<dbReference type="PANTHER" id="PTHR21358:SF4">
    <property type="entry name" value="PROTEIN MAELSTROM HOMOLOG"/>
    <property type="match status" value="1"/>
</dbReference>
<dbReference type="AlphaFoldDB" id="A0A6P8HJN7"/>
<dbReference type="InterPro" id="IPR039259">
    <property type="entry name" value="Protein_maelstrom"/>
</dbReference>
<dbReference type="InterPro" id="IPR009071">
    <property type="entry name" value="HMG_box_dom"/>
</dbReference>
<protein>
    <submittedName>
        <fullName evidence="15">Protein maelstrom homolog</fullName>
    </submittedName>
</protein>
<feature type="compositionally biased region" description="Polar residues" evidence="12">
    <location>
        <begin position="408"/>
        <end position="428"/>
    </location>
</feature>
<dbReference type="GO" id="GO:0043565">
    <property type="term" value="F:sequence-specific DNA binding"/>
    <property type="evidence" value="ECO:0007669"/>
    <property type="project" value="TreeGrafter"/>
</dbReference>
<proteinExistence type="inferred from homology"/>
<dbReference type="GO" id="GO:0007283">
    <property type="term" value="P:spermatogenesis"/>
    <property type="evidence" value="ECO:0007669"/>
    <property type="project" value="TreeGrafter"/>
</dbReference>
<dbReference type="InterPro" id="IPR036910">
    <property type="entry name" value="HMG_box_dom_sf"/>
</dbReference>
<feature type="compositionally biased region" description="Low complexity" evidence="12">
    <location>
        <begin position="473"/>
        <end position="486"/>
    </location>
</feature>
<dbReference type="Gene3D" id="1.10.30.10">
    <property type="entry name" value="High mobility group box domain"/>
    <property type="match status" value="1"/>
</dbReference>
<dbReference type="PROSITE" id="PS50118">
    <property type="entry name" value="HMG_BOX_2"/>
    <property type="match status" value="1"/>
</dbReference>
<keyword evidence="10" id="KW-0469">Meiosis</keyword>
<comment type="subcellular location">
    <subcellularLocation>
        <location evidence="2">Cytoplasm</location>
    </subcellularLocation>
    <subcellularLocation>
        <location evidence="1">Nucleus</location>
    </subcellularLocation>
</comment>
<dbReference type="InParanoid" id="A0A6P8HJN7"/>
<comment type="similarity">
    <text evidence="3">Belongs to the maelstrom family.</text>
</comment>
<keyword evidence="4" id="KW-0217">Developmental protein</keyword>
<evidence type="ECO:0000256" key="10">
    <source>
        <dbReference type="ARBA" id="ARBA00023254"/>
    </source>
</evidence>
<dbReference type="GO" id="GO:0005634">
    <property type="term" value="C:nucleus"/>
    <property type="evidence" value="ECO:0007669"/>
    <property type="project" value="UniProtKB-SubCell"/>
</dbReference>
<evidence type="ECO:0000259" key="13">
    <source>
        <dbReference type="PROSITE" id="PS50118"/>
    </source>
</evidence>
<dbReference type="FunCoup" id="A0A6P8HJN7">
    <property type="interactions" value="249"/>
</dbReference>
<dbReference type="GO" id="GO:0045892">
    <property type="term" value="P:negative regulation of DNA-templated transcription"/>
    <property type="evidence" value="ECO:0007669"/>
    <property type="project" value="TreeGrafter"/>
</dbReference>
<feature type="DNA-binding region" description="HMG box" evidence="11">
    <location>
        <begin position="7"/>
        <end position="67"/>
    </location>
</feature>
<keyword evidence="9 11" id="KW-0539">Nucleus</keyword>
<evidence type="ECO:0000313" key="14">
    <source>
        <dbReference type="Proteomes" id="UP000515163"/>
    </source>
</evidence>
<feature type="region of interest" description="Disordered" evidence="12">
    <location>
        <begin position="342"/>
        <end position="456"/>
    </location>
</feature>
<dbReference type="RefSeq" id="XP_031552805.1">
    <property type="nucleotide sequence ID" value="XM_031696945.1"/>
</dbReference>
<feature type="domain" description="HMG box" evidence="13">
    <location>
        <begin position="7"/>
        <end position="67"/>
    </location>
</feature>
<dbReference type="SUPFAM" id="SSF47095">
    <property type="entry name" value="HMG-box"/>
    <property type="match status" value="1"/>
</dbReference>
<dbReference type="GO" id="GO:0060964">
    <property type="term" value="P:regulation of miRNA-mediated gene silencing"/>
    <property type="evidence" value="ECO:0007669"/>
    <property type="project" value="InterPro"/>
</dbReference>
<dbReference type="GO" id="GO:0007140">
    <property type="term" value="P:male meiotic nuclear division"/>
    <property type="evidence" value="ECO:0007669"/>
    <property type="project" value="TreeGrafter"/>
</dbReference>
<evidence type="ECO:0000256" key="12">
    <source>
        <dbReference type="SAM" id="MobiDB-lite"/>
    </source>
</evidence>
<keyword evidence="6" id="KW-0221">Differentiation</keyword>
<dbReference type="KEGG" id="aten:116289982"/>